<feature type="signal peptide" evidence="3">
    <location>
        <begin position="1"/>
        <end position="18"/>
    </location>
</feature>
<gene>
    <name evidence="6" type="primary">LOC108696348</name>
</gene>
<evidence type="ECO:0000313" key="6">
    <source>
        <dbReference type="RefSeq" id="XP_041425066.1"/>
    </source>
</evidence>
<evidence type="ECO:0000256" key="3">
    <source>
        <dbReference type="SAM" id="SignalP"/>
    </source>
</evidence>
<evidence type="ECO:0000256" key="1">
    <source>
        <dbReference type="ARBA" id="ARBA00022514"/>
    </source>
</evidence>
<dbReference type="GeneID" id="108696348"/>
<dbReference type="GO" id="GO:0006955">
    <property type="term" value="P:immune response"/>
    <property type="evidence" value="ECO:0007669"/>
    <property type="project" value="InterPro"/>
</dbReference>
<organism evidence="5 6">
    <name type="scientific">Xenopus laevis</name>
    <name type="common">African clawed frog</name>
    <dbReference type="NCBI Taxonomy" id="8355"/>
    <lineage>
        <taxon>Eukaryota</taxon>
        <taxon>Metazoa</taxon>
        <taxon>Chordata</taxon>
        <taxon>Craniata</taxon>
        <taxon>Vertebrata</taxon>
        <taxon>Euteleostomi</taxon>
        <taxon>Amphibia</taxon>
        <taxon>Batrachia</taxon>
        <taxon>Anura</taxon>
        <taxon>Pipoidea</taxon>
        <taxon>Pipidae</taxon>
        <taxon>Xenopodinae</taxon>
        <taxon>Xenopus</taxon>
        <taxon>Xenopus</taxon>
    </lineage>
</organism>
<dbReference type="InterPro" id="IPR001811">
    <property type="entry name" value="Chemokine_IL8-like_dom"/>
</dbReference>
<reference evidence="6" key="1">
    <citation type="submission" date="2025-08" db="UniProtKB">
        <authorList>
            <consortium name="RefSeq"/>
        </authorList>
    </citation>
    <scope>IDENTIFICATION</scope>
    <source>
        <strain evidence="6">J_2021</strain>
        <tissue evidence="6">Erythrocytes</tissue>
    </source>
</reference>
<dbReference type="Pfam" id="PF00048">
    <property type="entry name" value="IL8"/>
    <property type="match status" value="1"/>
</dbReference>
<keyword evidence="5" id="KW-1185">Reference proteome</keyword>
<dbReference type="Gene3D" id="2.40.50.40">
    <property type="match status" value="1"/>
</dbReference>
<feature type="chain" id="PRO_5035202604" evidence="3">
    <location>
        <begin position="19"/>
        <end position="164"/>
    </location>
</feature>
<dbReference type="SUPFAM" id="SSF54117">
    <property type="entry name" value="Interleukin 8-like chemokines"/>
    <property type="match status" value="1"/>
</dbReference>
<name>A0A8J1L680_XENLA</name>
<dbReference type="AlphaFoldDB" id="A0A8J1L680"/>
<evidence type="ECO:0000259" key="4">
    <source>
        <dbReference type="Pfam" id="PF00048"/>
    </source>
</evidence>
<keyword evidence="1" id="KW-0202">Cytokine</keyword>
<proteinExistence type="predicted"/>
<feature type="compositionally biased region" description="Polar residues" evidence="2">
    <location>
        <begin position="100"/>
        <end position="110"/>
    </location>
</feature>
<evidence type="ECO:0000256" key="2">
    <source>
        <dbReference type="SAM" id="MobiDB-lite"/>
    </source>
</evidence>
<protein>
    <submittedName>
        <fullName evidence="6">Growth-regulated alpha protein</fullName>
    </submittedName>
</protein>
<feature type="region of interest" description="Disordered" evidence="2">
    <location>
        <begin position="100"/>
        <end position="164"/>
    </location>
</feature>
<feature type="compositionally biased region" description="Basic and acidic residues" evidence="2">
    <location>
        <begin position="127"/>
        <end position="137"/>
    </location>
</feature>
<dbReference type="Proteomes" id="UP000186698">
    <property type="component" value="Chromosome 7L"/>
</dbReference>
<dbReference type="GO" id="GO:0008009">
    <property type="term" value="F:chemokine activity"/>
    <property type="evidence" value="ECO:0007669"/>
    <property type="project" value="InterPro"/>
</dbReference>
<dbReference type="RefSeq" id="XP_041425066.1">
    <property type="nucleotide sequence ID" value="XM_041569132.1"/>
</dbReference>
<feature type="compositionally biased region" description="Basic residues" evidence="2">
    <location>
        <begin position="143"/>
        <end position="164"/>
    </location>
</feature>
<dbReference type="InterPro" id="IPR036048">
    <property type="entry name" value="Interleukin_8-like_sf"/>
</dbReference>
<feature type="domain" description="Chemokine interleukin-8-like" evidence="4">
    <location>
        <begin position="36"/>
        <end position="92"/>
    </location>
</feature>
<evidence type="ECO:0000313" key="5">
    <source>
        <dbReference type="Proteomes" id="UP000186698"/>
    </source>
</evidence>
<keyword evidence="3" id="KW-0732">Signal</keyword>
<dbReference type="KEGG" id="xla:108696348"/>
<sequence length="164" mass="18796">MNLLFCLVLFSLLCVISSLQQAGTEPLFAALSAVPRCQCHNPINQIHHKFIGSFKVNRLNEYCNFEEIILTLKDSRKVCFNRQTKMGKHLIRCDKRPELSSLNENQTSGKPRSGGRFKDYGNNSVEIAKHPSSDKKQMQCMKKFFKKKNRKGQRKPKKHSGVPT</sequence>
<accession>A0A8J1L680</accession>
<dbReference type="GO" id="GO:0005615">
    <property type="term" value="C:extracellular space"/>
    <property type="evidence" value="ECO:0007669"/>
    <property type="project" value="UniProtKB-KW"/>
</dbReference>